<organism evidence="1 2">
    <name type="scientific">Leptospira noguchii serovar Panama str. CZ214</name>
    <dbReference type="NCBI Taxonomy" id="1001595"/>
    <lineage>
        <taxon>Bacteria</taxon>
        <taxon>Pseudomonadati</taxon>
        <taxon>Spirochaetota</taxon>
        <taxon>Spirochaetia</taxon>
        <taxon>Leptospirales</taxon>
        <taxon>Leptospiraceae</taxon>
        <taxon>Leptospira</taxon>
    </lineage>
</organism>
<evidence type="ECO:0000313" key="1">
    <source>
        <dbReference type="EMBL" id="EQA73589.1"/>
    </source>
</evidence>
<evidence type="ECO:0000313" key="2">
    <source>
        <dbReference type="Proteomes" id="UP000015442"/>
    </source>
</evidence>
<accession>T0FTM1</accession>
<gene>
    <name evidence="1" type="ORF">LEP1GSC059_2553</name>
</gene>
<dbReference type="EMBL" id="AKWY02000003">
    <property type="protein sequence ID" value="EQA73589.1"/>
    <property type="molecule type" value="Genomic_DNA"/>
</dbReference>
<dbReference type="AlphaFoldDB" id="T0FTM1"/>
<reference evidence="1 2" key="1">
    <citation type="submission" date="2013-05" db="EMBL/GenBank/DDBJ databases">
        <authorList>
            <person name="Harkins D.M."/>
            <person name="Durkin A.S."/>
            <person name="Brinkac L.M."/>
            <person name="Haft D.H."/>
            <person name="Selengut J.D."/>
            <person name="Sanka R."/>
            <person name="DePew J."/>
            <person name="Purushe J."/>
            <person name="Hartskeerl R.A."/>
            <person name="Ahmed A."/>
            <person name="van der Linden H."/>
            <person name="Goris M.G.A."/>
            <person name="Vinetz J.M."/>
            <person name="Sutton G.G."/>
            <person name="Nierman W.C."/>
            <person name="Fouts D.E."/>
        </authorList>
    </citation>
    <scope>NUCLEOTIDE SEQUENCE [LARGE SCALE GENOMIC DNA]</scope>
    <source>
        <strain evidence="1 2">CZ214</strain>
    </source>
</reference>
<comment type="caution">
    <text evidence="1">The sequence shown here is derived from an EMBL/GenBank/DDBJ whole genome shotgun (WGS) entry which is preliminary data.</text>
</comment>
<proteinExistence type="predicted"/>
<dbReference type="Proteomes" id="UP000015442">
    <property type="component" value="Unassembled WGS sequence"/>
</dbReference>
<name>T0FTM1_9LEPT</name>
<protein>
    <submittedName>
        <fullName evidence="1">Uncharacterized protein</fullName>
    </submittedName>
</protein>
<sequence length="37" mass="4324">MLNSESESLDKSKSFSLIVHKLKKEKNFPTNQKIKVF</sequence>